<organism evidence="1 2">
    <name type="scientific">Artemia franciscana</name>
    <name type="common">Brine shrimp</name>
    <name type="synonym">Artemia sanfranciscana</name>
    <dbReference type="NCBI Taxonomy" id="6661"/>
    <lineage>
        <taxon>Eukaryota</taxon>
        <taxon>Metazoa</taxon>
        <taxon>Ecdysozoa</taxon>
        <taxon>Arthropoda</taxon>
        <taxon>Crustacea</taxon>
        <taxon>Branchiopoda</taxon>
        <taxon>Anostraca</taxon>
        <taxon>Artemiidae</taxon>
        <taxon>Artemia</taxon>
    </lineage>
</organism>
<name>A0AA88HIE1_ARTSF</name>
<protein>
    <submittedName>
        <fullName evidence="1">Uncharacterized protein</fullName>
    </submittedName>
</protein>
<evidence type="ECO:0000313" key="2">
    <source>
        <dbReference type="Proteomes" id="UP001187531"/>
    </source>
</evidence>
<reference evidence="1" key="1">
    <citation type="submission" date="2023-07" db="EMBL/GenBank/DDBJ databases">
        <title>Chromosome-level genome assembly of Artemia franciscana.</title>
        <authorList>
            <person name="Jo E."/>
        </authorList>
    </citation>
    <scope>NUCLEOTIDE SEQUENCE</scope>
    <source>
        <tissue evidence="1">Whole body</tissue>
    </source>
</reference>
<comment type="caution">
    <text evidence="1">The sequence shown here is derived from an EMBL/GenBank/DDBJ whole genome shotgun (WGS) entry which is preliminary data.</text>
</comment>
<accession>A0AA88HIE1</accession>
<dbReference type="EMBL" id="JAVRJZ010000017">
    <property type="protein sequence ID" value="KAK2709563.1"/>
    <property type="molecule type" value="Genomic_DNA"/>
</dbReference>
<proteinExistence type="predicted"/>
<keyword evidence="2" id="KW-1185">Reference proteome</keyword>
<dbReference type="AlphaFoldDB" id="A0AA88HIE1"/>
<gene>
    <name evidence="1" type="ORF">QYM36_013289</name>
</gene>
<dbReference type="Proteomes" id="UP001187531">
    <property type="component" value="Unassembled WGS sequence"/>
</dbReference>
<evidence type="ECO:0000313" key="1">
    <source>
        <dbReference type="EMBL" id="KAK2709563.1"/>
    </source>
</evidence>
<sequence length="137" mass="15251">MTHTLDVKDVIPKRKGGSIKFNKSSYKCSGCKKCPEDCLDALGIDNKKVPLSPSSARPKKLIIPVDHPDLRYEIFENTQKDQEQDSEVRLNKLRKGKMASLRTLSVPSCLGTAIPSQVPQDTQSYTSFVEIKIEGNT</sequence>